<dbReference type="EMBL" id="UINC01006523">
    <property type="protein sequence ID" value="SVA28039.1"/>
    <property type="molecule type" value="Genomic_DNA"/>
</dbReference>
<protein>
    <submittedName>
        <fullName evidence="2">Uncharacterized protein</fullName>
    </submittedName>
</protein>
<gene>
    <name evidence="2" type="ORF">METZ01_LOCUS80893</name>
</gene>
<feature type="coiled-coil region" evidence="1">
    <location>
        <begin position="4"/>
        <end position="38"/>
    </location>
</feature>
<dbReference type="AlphaFoldDB" id="A0A381UIR2"/>
<reference evidence="2" key="1">
    <citation type="submission" date="2018-05" db="EMBL/GenBank/DDBJ databases">
        <authorList>
            <person name="Lanie J.A."/>
            <person name="Ng W.-L."/>
            <person name="Kazmierczak K.M."/>
            <person name="Andrzejewski T.M."/>
            <person name="Davidsen T.M."/>
            <person name="Wayne K.J."/>
            <person name="Tettelin H."/>
            <person name="Glass J.I."/>
            <person name="Rusch D."/>
            <person name="Podicherti R."/>
            <person name="Tsui H.-C.T."/>
            <person name="Winkler M.E."/>
        </authorList>
    </citation>
    <scope>NUCLEOTIDE SEQUENCE</scope>
</reference>
<proteinExistence type="predicted"/>
<keyword evidence="1" id="KW-0175">Coiled coil</keyword>
<evidence type="ECO:0000256" key="1">
    <source>
        <dbReference type="SAM" id="Coils"/>
    </source>
</evidence>
<sequence length="64" mass="7378">MISKEVIEERKQTIANDIDKLEKTIAEVGKQQEQFQANMFALHGALQQCDQFLELLNKENEENG</sequence>
<name>A0A381UIR2_9ZZZZ</name>
<accession>A0A381UIR2</accession>
<evidence type="ECO:0000313" key="2">
    <source>
        <dbReference type="EMBL" id="SVA28039.1"/>
    </source>
</evidence>
<organism evidence="2">
    <name type="scientific">marine metagenome</name>
    <dbReference type="NCBI Taxonomy" id="408172"/>
    <lineage>
        <taxon>unclassified sequences</taxon>
        <taxon>metagenomes</taxon>
        <taxon>ecological metagenomes</taxon>
    </lineage>
</organism>